<dbReference type="InterPro" id="IPR046896">
    <property type="entry name" value="Cup1-like_N"/>
</dbReference>
<evidence type="ECO:0000313" key="3">
    <source>
        <dbReference type="EMBL" id="KAK0642153.1"/>
    </source>
</evidence>
<evidence type="ECO:0000256" key="1">
    <source>
        <dbReference type="SAM" id="MobiDB-lite"/>
    </source>
</evidence>
<dbReference type="Proteomes" id="UP001174936">
    <property type="component" value="Unassembled WGS sequence"/>
</dbReference>
<dbReference type="AlphaFoldDB" id="A0AA39XXP0"/>
<feature type="region of interest" description="Disordered" evidence="1">
    <location>
        <begin position="349"/>
        <end position="376"/>
    </location>
</feature>
<dbReference type="Pfam" id="PF05347">
    <property type="entry name" value="Complex1_LYR"/>
    <property type="match status" value="1"/>
</dbReference>
<organism evidence="3 4">
    <name type="scientific">Cercophora newfieldiana</name>
    <dbReference type="NCBI Taxonomy" id="92897"/>
    <lineage>
        <taxon>Eukaryota</taxon>
        <taxon>Fungi</taxon>
        <taxon>Dikarya</taxon>
        <taxon>Ascomycota</taxon>
        <taxon>Pezizomycotina</taxon>
        <taxon>Sordariomycetes</taxon>
        <taxon>Sordariomycetidae</taxon>
        <taxon>Sordariales</taxon>
        <taxon>Lasiosphaeriaceae</taxon>
        <taxon>Cercophora</taxon>
    </lineage>
</organism>
<accession>A0AA39XXP0</accession>
<dbReference type="InterPro" id="IPR008011">
    <property type="entry name" value="Complex1_LYR_dom"/>
</dbReference>
<comment type="caution">
    <text evidence="3">The sequence shown here is derived from an EMBL/GenBank/DDBJ whole genome shotgun (WGS) entry which is preliminary data.</text>
</comment>
<dbReference type="EMBL" id="JAULSV010000006">
    <property type="protein sequence ID" value="KAK0642153.1"/>
    <property type="molecule type" value="Genomic_DNA"/>
</dbReference>
<protein>
    <recommendedName>
        <fullName evidence="2">Complex 1 LYR protein domain-containing protein</fullName>
    </recommendedName>
</protein>
<proteinExistence type="predicted"/>
<gene>
    <name evidence="3" type="ORF">B0T16DRAFT_334005</name>
</gene>
<feature type="domain" description="Complex 1 LYR protein" evidence="2">
    <location>
        <begin position="13"/>
        <end position="63"/>
    </location>
</feature>
<evidence type="ECO:0000313" key="4">
    <source>
        <dbReference type="Proteomes" id="UP001174936"/>
    </source>
</evidence>
<keyword evidence="4" id="KW-1185">Reference proteome</keyword>
<name>A0AA39XXP0_9PEZI</name>
<sequence>MSRPLRIPRPETPLHLYRHILRESSYLPPFARSIVDGRIRARFRRHQRDECAKTAIRRGNHELRALRAAVAGDLPRMYRLMFECFGRNGWRRRELMDELVRKDAPSDSDELEKYAEEKHAALASPPQHRPDWLDHWDVDKVMAFARSQVNCCEQNNRPGQELTGKHLVLEHPQTPKTDIFGRPLPKNRVRANLRRAWKKIAERILPPLPPAEWDMLRDLASGKGIDPKWAYTHRRALAKSASGVEGDPQPWKWEVYVVRPVALVDHQVSKKNKLLSGALDDSSPNGDLEPLNCHRWTPQLWKRMLAQIWRLSAKMEKKPDGKGWDIVWGKDTFKPPVANAATMEFLQGYVPPPMDKRKKAAQAARNGPPTQPQPIT</sequence>
<evidence type="ECO:0000259" key="2">
    <source>
        <dbReference type="Pfam" id="PF05347"/>
    </source>
</evidence>
<reference evidence="3" key="1">
    <citation type="submission" date="2023-06" db="EMBL/GenBank/DDBJ databases">
        <title>Genome-scale phylogeny and comparative genomics of the fungal order Sordariales.</title>
        <authorList>
            <consortium name="Lawrence Berkeley National Laboratory"/>
            <person name="Hensen N."/>
            <person name="Bonometti L."/>
            <person name="Westerberg I."/>
            <person name="Brannstrom I.O."/>
            <person name="Guillou S."/>
            <person name="Cros-Aarteil S."/>
            <person name="Calhoun S."/>
            <person name="Haridas S."/>
            <person name="Kuo A."/>
            <person name="Mondo S."/>
            <person name="Pangilinan J."/>
            <person name="Riley R."/>
            <person name="Labutti K."/>
            <person name="Andreopoulos B."/>
            <person name="Lipzen A."/>
            <person name="Chen C."/>
            <person name="Yanf M."/>
            <person name="Daum C."/>
            <person name="Ng V."/>
            <person name="Clum A."/>
            <person name="Steindorff A."/>
            <person name="Ohm R."/>
            <person name="Martin F."/>
            <person name="Silar P."/>
            <person name="Natvig D."/>
            <person name="Lalanne C."/>
            <person name="Gautier V."/>
            <person name="Ament-Velasquez S.L."/>
            <person name="Kruys A."/>
            <person name="Hutchinson M.I."/>
            <person name="Powell A.J."/>
            <person name="Barry K."/>
            <person name="Miller A.N."/>
            <person name="Grigoriev I.V."/>
            <person name="Debuchy R."/>
            <person name="Gladieux P."/>
            <person name="Thoren M.H."/>
            <person name="Johannesson H."/>
        </authorList>
    </citation>
    <scope>NUCLEOTIDE SEQUENCE</scope>
    <source>
        <strain evidence="3">SMH2532-1</strain>
    </source>
</reference>
<dbReference type="CDD" id="cd20273">
    <property type="entry name" value="Complex1_LYR_unchar"/>
    <property type="match status" value="1"/>
</dbReference>